<dbReference type="AlphaFoldDB" id="A0AAE1FFW3"/>
<evidence type="ECO:0000256" key="5">
    <source>
        <dbReference type="ARBA" id="ARBA00093280"/>
    </source>
</evidence>
<dbReference type="GO" id="GO:0006886">
    <property type="term" value="P:intracellular protein transport"/>
    <property type="evidence" value="ECO:0007669"/>
    <property type="project" value="InterPro"/>
</dbReference>
<name>A0AAE1FFW3_PETCI</name>
<evidence type="ECO:0000256" key="6">
    <source>
        <dbReference type="ARBA" id="ARBA00093474"/>
    </source>
</evidence>
<dbReference type="Gene3D" id="2.60.40.640">
    <property type="match status" value="2"/>
</dbReference>
<dbReference type="SUPFAM" id="SSF81296">
    <property type="entry name" value="E set domains"/>
    <property type="match status" value="1"/>
</dbReference>
<evidence type="ECO:0000256" key="4">
    <source>
        <dbReference type="ARBA" id="ARBA00067597"/>
    </source>
</evidence>
<comment type="function">
    <text evidence="5">Component of the commander complex that is essential for endosomal recycling of transmembrane cargos; the commander complex is composed of the CCC subcomplex and the retriever subcomplex. Component of the retriever complex, which is a heterotrimeric complex related to retromer cargo-selective complex (CSC) and essential for retromer-independent retrieval and recycling of numerous cargos such as integrin alpha-5/beta-1 (ITGA5:ITGB1). The recruitment of the retriever complex to the endosomal membrane involves CCC and WASH complexes. In the endosomes, drives the retriever and recycling of NxxY-motif-containing cargo proteins by coupling to SNX17, a cargo essential for the homeostatic maintenance of numerous cell surface proteins associated with processes that include cell migration, cell adhesion, nutrient supply and cell signaling.</text>
</comment>
<keyword evidence="3" id="KW-0967">Endosome</keyword>
<protein>
    <recommendedName>
        <fullName evidence="4">Vacuolar protein sorting-associated protein 26C</fullName>
    </recommendedName>
</protein>
<dbReference type="Pfam" id="PF03643">
    <property type="entry name" value="Vps26"/>
    <property type="match status" value="1"/>
</dbReference>
<dbReference type="InterPro" id="IPR014756">
    <property type="entry name" value="Ig_E-set"/>
</dbReference>
<comment type="caution">
    <text evidence="7">The sequence shown here is derived from an EMBL/GenBank/DDBJ whole genome shotgun (WGS) entry which is preliminary data.</text>
</comment>
<keyword evidence="8" id="KW-1185">Reference proteome</keyword>
<proteinExistence type="inferred from homology"/>
<reference evidence="7" key="1">
    <citation type="submission" date="2023-10" db="EMBL/GenBank/DDBJ databases">
        <title>Genome assemblies of two species of porcelain crab, Petrolisthes cinctipes and Petrolisthes manimaculis (Anomura: Porcellanidae).</title>
        <authorList>
            <person name="Angst P."/>
        </authorList>
    </citation>
    <scope>NUCLEOTIDE SEQUENCE</scope>
    <source>
        <strain evidence="7">PB745_01</strain>
        <tissue evidence="7">Gill</tissue>
    </source>
</reference>
<sequence length="299" mass="33318">MSLTLDIQLKRHSKIYHPGETVSGVVVVESRSETRHDGITLTMDGVASIQLSPKSAGLIESIVNSSKPFSLINQSVEVAKSGRVPAGKTEIPFELPLIQRSSSKILHETYHGAYIMIHYSLRCELKRSLLAKDVNKSQEFIVEHRSGKLAKGEMQQVPFEIRPETLQNVRDRARIPQFLVRGHLDSAVFPLSRPLTGELTVCECERGISSIELQLVRVETCGSVEGHTREASEIQNIQIGEGDVCRGVALPVYMVFPRLFTCATTIAPSFKIEFELNIVIIFDNDHLVAETFPIKLVRC</sequence>
<evidence type="ECO:0000313" key="8">
    <source>
        <dbReference type="Proteomes" id="UP001286313"/>
    </source>
</evidence>
<accession>A0AAE1FFW3</accession>
<organism evidence="7 8">
    <name type="scientific">Petrolisthes cinctipes</name>
    <name type="common">Flat porcelain crab</name>
    <dbReference type="NCBI Taxonomy" id="88211"/>
    <lineage>
        <taxon>Eukaryota</taxon>
        <taxon>Metazoa</taxon>
        <taxon>Ecdysozoa</taxon>
        <taxon>Arthropoda</taxon>
        <taxon>Crustacea</taxon>
        <taxon>Multicrustacea</taxon>
        <taxon>Malacostraca</taxon>
        <taxon>Eumalacostraca</taxon>
        <taxon>Eucarida</taxon>
        <taxon>Decapoda</taxon>
        <taxon>Pleocyemata</taxon>
        <taxon>Anomura</taxon>
        <taxon>Galatheoidea</taxon>
        <taxon>Porcellanidae</taxon>
        <taxon>Petrolisthes</taxon>
    </lineage>
</organism>
<comment type="subcellular location">
    <subcellularLocation>
        <location evidence="1">Endosome</location>
    </subcellularLocation>
</comment>
<evidence type="ECO:0000256" key="1">
    <source>
        <dbReference type="ARBA" id="ARBA00004177"/>
    </source>
</evidence>
<evidence type="ECO:0000256" key="2">
    <source>
        <dbReference type="ARBA" id="ARBA00009100"/>
    </source>
</evidence>
<dbReference type="InterPro" id="IPR028934">
    <property type="entry name" value="Vps26-related"/>
</dbReference>
<dbReference type="Proteomes" id="UP001286313">
    <property type="component" value="Unassembled WGS sequence"/>
</dbReference>
<dbReference type="PANTHER" id="PTHR12233">
    <property type="entry name" value="VACUOLAR PROTEIN SORTING 26 RELATED"/>
    <property type="match status" value="1"/>
</dbReference>
<dbReference type="InterPro" id="IPR014752">
    <property type="entry name" value="Arrestin-like_C"/>
</dbReference>
<evidence type="ECO:0000313" key="7">
    <source>
        <dbReference type="EMBL" id="KAK3872801.1"/>
    </source>
</evidence>
<comment type="subunit">
    <text evidence="6">Component of the commander complex that is essential for endosomal recycling of transmembrane cargos; the commander complex is composed of the CCC subcomplex and the retriever subcomplex. Component of the heterotrimeric retriever complex consisting of VPS26C, VPS29 and VPS35L; within the complex interacts with VPS35L. Interacts with SNX17 (via C-terminus); the interaction is direct and associates SNX17 with the retriever complex. Interacts with SNX31; the interaction is direct.</text>
</comment>
<comment type="similarity">
    <text evidence="2">Belongs to the VPS26 family.</text>
</comment>
<gene>
    <name evidence="7" type="ORF">Pcinc_022154</name>
</gene>
<evidence type="ECO:0000256" key="3">
    <source>
        <dbReference type="ARBA" id="ARBA00022753"/>
    </source>
</evidence>
<dbReference type="EMBL" id="JAWQEG010002310">
    <property type="protein sequence ID" value="KAK3872801.1"/>
    <property type="molecule type" value="Genomic_DNA"/>
</dbReference>
<dbReference type="GO" id="GO:0005768">
    <property type="term" value="C:endosome"/>
    <property type="evidence" value="ECO:0007669"/>
    <property type="project" value="UniProtKB-SubCell"/>
</dbReference>
<dbReference type="FunFam" id="2.60.40.640:FF:000009">
    <property type="entry name" value="Down syndrome critical region protein 3"/>
    <property type="match status" value="1"/>
</dbReference>